<name>A0ABS8CAD9_9BURK</name>
<dbReference type="PANTHER" id="PTHR32057">
    <property type="entry name" value="PROTEIN ADENYLYLTRANSFERASE SELO, MITOCHONDRIAL"/>
    <property type="match status" value="1"/>
</dbReference>
<keyword evidence="7 8" id="KW-0460">Magnesium</keyword>
<feature type="active site" description="Proton acceptor" evidence="8">
    <location>
        <position position="259"/>
    </location>
</feature>
<keyword evidence="3 8" id="KW-0548">Nucleotidyltransferase</keyword>
<feature type="binding site" evidence="8">
    <location>
        <position position="92"/>
    </location>
    <ligand>
        <name>ATP</name>
        <dbReference type="ChEBI" id="CHEBI:30616"/>
    </ligand>
</feature>
<accession>A0ABS8CAD9</accession>
<keyword evidence="6 8" id="KW-0067">ATP-binding</keyword>
<keyword evidence="10" id="KW-1185">Reference proteome</keyword>
<feature type="binding site" evidence="8">
    <location>
        <position position="114"/>
    </location>
    <ligand>
        <name>ATP</name>
        <dbReference type="ChEBI" id="CHEBI:30616"/>
    </ligand>
</feature>
<dbReference type="EMBL" id="JACDXW010000002">
    <property type="protein sequence ID" value="MCB5362995.1"/>
    <property type="molecule type" value="Genomic_DNA"/>
</dbReference>
<dbReference type="Proteomes" id="UP000776983">
    <property type="component" value="Unassembled WGS sequence"/>
</dbReference>
<comment type="similarity">
    <text evidence="1 8">Belongs to the SELO family.</text>
</comment>
<keyword evidence="2 8" id="KW-0808">Transferase</keyword>
<dbReference type="EC" id="2.7.7.-" evidence="8"/>
<dbReference type="NCBIfam" id="NF000658">
    <property type="entry name" value="PRK00029.1"/>
    <property type="match status" value="1"/>
</dbReference>
<feature type="binding site" evidence="8">
    <location>
        <position position="177"/>
    </location>
    <ligand>
        <name>ATP</name>
        <dbReference type="ChEBI" id="CHEBI:30616"/>
    </ligand>
</feature>
<comment type="catalytic activity">
    <reaction evidence="8">
        <text>L-seryl-[protein] + ATP = 3-O-(5'-adenylyl)-L-seryl-[protein] + diphosphate</text>
        <dbReference type="Rhea" id="RHEA:58120"/>
        <dbReference type="Rhea" id="RHEA-COMP:9863"/>
        <dbReference type="Rhea" id="RHEA-COMP:15073"/>
        <dbReference type="ChEBI" id="CHEBI:29999"/>
        <dbReference type="ChEBI" id="CHEBI:30616"/>
        <dbReference type="ChEBI" id="CHEBI:33019"/>
        <dbReference type="ChEBI" id="CHEBI:142516"/>
        <dbReference type="EC" id="2.7.7.108"/>
    </reaction>
</comment>
<comment type="catalytic activity">
    <reaction evidence="8">
        <text>L-seryl-[protein] + UTP = O-(5'-uridylyl)-L-seryl-[protein] + diphosphate</text>
        <dbReference type="Rhea" id="RHEA:64604"/>
        <dbReference type="Rhea" id="RHEA-COMP:9863"/>
        <dbReference type="Rhea" id="RHEA-COMP:16635"/>
        <dbReference type="ChEBI" id="CHEBI:29999"/>
        <dbReference type="ChEBI" id="CHEBI:33019"/>
        <dbReference type="ChEBI" id="CHEBI:46398"/>
        <dbReference type="ChEBI" id="CHEBI:156051"/>
    </reaction>
</comment>
<gene>
    <name evidence="8" type="primary">ydiU</name>
    <name evidence="8" type="synonym">selO</name>
    <name evidence="9" type="ORF">H0484_04405</name>
</gene>
<dbReference type="Pfam" id="PF02696">
    <property type="entry name" value="SelO"/>
    <property type="match status" value="1"/>
</dbReference>
<sequence>MSLIKPEDLKIANRYASLPETFYTKLPPTPLKQPRLLHANDEAAQLLGLTAQTLAQPEWVQVLAGSAPLPGGSSLAAVYSGHQFGVWAGQLGDGRAHLLGEIVGPHGNWEVQLKGSGLTPYSRMGDGKAVIRSSVREYLASEAMHGLGIPTTRALSLVVADDPVYRETVERAAVVARLAPSFIRFGTFEHWARQPEALRRLFDFTVDNYFPALRQEQNGPYSGPQALTQRFLHEVVERSARLVAGWQTVGFCHGVMNTDNMSILGLTLDYGPYGFMDAFRIDHICNHTDRQGRYAWHAQPSVMHWNLCRLAESLLPLGVDVEQAKTVLSHFEAAFLQEFQGRLQAKMGLGQWREGDSQLVDDWWRLLHTQQADFTLCFRRLAQVPASDTEFLALFADDAPAREWLLRYRERVGEQAWADPQRLAGMNAANPLYVLRNYLAEQAIRGAERDDPTEIDVLMRLLRTPCTEQTGAQAYAQAAPDWARELSVSCSS</sequence>
<proteinExistence type="inferred from homology"/>
<feature type="binding site" evidence="8">
    <location>
        <position position="184"/>
    </location>
    <ligand>
        <name>ATP</name>
        <dbReference type="ChEBI" id="CHEBI:30616"/>
    </ligand>
</feature>
<keyword evidence="4 8" id="KW-0479">Metal-binding</keyword>
<comment type="catalytic activity">
    <reaction evidence="8">
        <text>L-tyrosyl-[protein] + ATP = O-(5'-adenylyl)-L-tyrosyl-[protein] + diphosphate</text>
        <dbReference type="Rhea" id="RHEA:54288"/>
        <dbReference type="Rhea" id="RHEA-COMP:10136"/>
        <dbReference type="Rhea" id="RHEA-COMP:13846"/>
        <dbReference type="ChEBI" id="CHEBI:30616"/>
        <dbReference type="ChEBI" id="CHEBI:33019"/>
        <dbReference type="ChEBI" id="CHEBI:46858"/>
        <dbReference type="ChEBI" id="CHEBI:83624"/>
        <dbReference type="EC" id="2.7.7.108"/>
    </reaction>
</comment>
<comment type="caution">
    <text evidence="9">The sequence shown here is derived from an EMBL/GenBank/DDBJ whole genome shotgun (WGS) entry which is preliminary data.</text>
</comment>
<feature type="binding site" evidence="8">
    <location>
        <position position="269"/>
    </location>
    <ligand>
        <name>Mg(2+)</name>
        <dbReference type="ChEBI" id="CHEBI:18420"/>
    </ligand>
</feature>
<comment type="cofactor">
    <cofactor evidence="8">
        <name>Mg(2+)</name>
        <dbReference type="ChEBI" id="CHEBI:18420"/>
    </cofactor>
    <cofactor evidence="8">
        <name>Mn(2+)</name>
        <dbReference type="ChEBI" id="CHEBI:29035"/>
    </cofactor>
</comment>
<dbReference type="EC" id="2.7.7.108" evidence="8"/>
<comment type="function">
    <text evidence="8">Nucleotidyltransferase involved in the post-translational modification of proteins. It can catalyze the addition of adenosine monophosphate (AMP) or uridine monophosphate (UMP) to a protein, resulting in modifications known as AMPylation and UMPylation.</text>
</comment>
<evidence type="ECO:0000256" key="4">
    <source>
        <dbReference type="ARBA" id="ARBA00022723"/>
    </source>
</evidence>
<reference evidence="9 10" key="1">
    <citation type="submission" date="2020-07" db="EMBL/GenBank/DDBJ databases">
        <title>Pusillimonas sp. nov., isolated from poultry manure in Taiwan.</title>
        <authorList>
            <person name="Lin S.-Y."/>
            <person name="Tang Y.-S."/>
            <person name="Young C.-C."/>
        </authorList>
    </citation>
    <scope>NUCLEOTIDE SEQUENCE [LARGE SCALE GENOMIC DNA]</scope>
    <source>
        <strain evidence="9 10">CC-YST705</strain>
    </source>
</reference>
<feature type="binding site" evidence="8">
    <location>
        <position position="269"/>
    </location>
    <ligand>
        <name>ATP</name>
        <dbReference type="ChEBI" id="CHEBI:30616"/>
    </ligand>
</feature>
<dbReference type="HAMAP" id="MF_00692">
    <property type="entry name" value="SelO"/>
    <property type="match status" value="1"/>
</dbReference>
<feature type="binding site" evidence="8">
    <location>
        <position position="95"/>
    </location>
    <ligand>
        <name>ATP</name>
        <dbReference type="ChEBI" id="CHEBI:30616"/>
    </ligand>
</feature>
<comment type="catalytic activity">
    <reaction evidence="8">
        <text>L-histidyl-[protein] + UTP = N(tele)-(5'-uridylyl)-L-histidyl-[protein] + diphosphate</text>
        <dbReference type="Rhea" id="RHEA:83891"/>
        <dbReference type="Rhea" id="RHEA-COMP:9745"/>
        <dbReference type="Rhea" id="RHEA-COMP:20239"/>
        <dbReference type="ChEBI" id="CHEBI:29979"/>
        <dbReference type="ChEBI" id="CHEBI:33019"/>
        <dbReference type="ChEBI" id="CHEBI:46398"/>
        <dbReference type="ChEBI" id="CHEBI:233474"/>
    </reaction>
</comment>
<comment type="catalytic activity">
    <reaction evidence="8">
        <text>L-tyrosyl-[protein] + UTP = O-(5'-uridylyl)-L-tyrosyl-[protein] + diphosphate</text>
        <dbReference type="Rhea" id="RHEA:83887"/>
        <dbReference type="Rhea" id="RHEA-COMP:10136"/>
        <dbReference type="Rhea" id="RHEA-COMP:20238"/>
        <dbReference type="ChEBI" id="CHEBI:33019"/>
        <dbReference type="ChEBI" id="CHEBI:46398"/>
        <dbReference type="ChEBI" id="CHEBI:46858"/>
        <dbReference type="ChEBI" id="CHEBI:90602"/>
    </reaction>
</comment>
<keyword evidence="5 8" id="KW-0547">Nucleotide-binding</keyword>
<evidence type="ECO:0000256" key="2">
    <source>
        <dbReference type="ARBA" id="ARBA00022679"/>
    </source>
</evidence>
<dbReference type="InterPro" id="IPR003846">
    <property type="entry name" value="SelO"/>
</dbReference>
<feature type="binding site" evidence="8">
    <location>
        <position position="126"/>
    </location>
    <ligand>
        <name>ATP</name>
        <dbReference type="ChEBI" id="CHEBI:30616"/>
    </ligand>
</feature>
<evidence type="ECO:0000313" key="10">
    <source>
        <dbReference type="Proteomes" id="UP000776983"/>
    </source>
</evidence>
<evidence type="ECO:0000256" key="5">
    <source>
        <dbReference type="ARBA" id="ARBA00022741"/>
    </source>
</evidence>
<evidence type="ECO:0000256" key="3">
    <source>
        <dbReference type="ARBA" id="ARBA00022695"/>
    </source>
</evidence>
<evidence type="ECO:0000313" key="9">
    <source>
        <dbReference type="EMBL" id="MCB5362995.1"/>
    </source>
</evidence>
<feature type="binding site" evidence="8">
    <location>
        <position position="127"/>
    </location>
    <ligand>
        <name>ATP</name>
        <dbReference type="ChEBI" id="CHEBI:30616"/>
    </ligand>
</feature>
<keyword evidence="8" id="KW-0464">Manganese</keyword>
<organism evidence="9 10">
    <name type="scientific">Mesopusillimonas faecipullorum</name>
    <dbReference type="NCBI Taxonomy" id="2755040"/>
    <lineage>
        <taxon>Bacteria</taxon>
        <taxon>Pseudomonadati</taxon>
        <taxon>Pseudomonadota</taxon>
        <taxon>Betaproteobacteria</taxon>
        <taxon>Burkholderiales</taxon>
        <taxon>Alcaligenaceae</taxon>
        <taxon>Mesopusillimonas</taxon>
    </lineage>
</organism>
<protein>
    <recommendedName>
        <fullName evidence="8">Protein nucleotidyltransferase YdiU</fullName>
        <ecNumber evidence="8">2.7.7.-</ecNumber>
    </recommendedName>
    <alternativeName>
        <fullName evidence="8">Protein adenylyltransferase YdiU</fullName>
        <ecNumber evidence="8">2.7.7.108</ecNumber>
    </alternativeName>
    <alternativeName>
        <fullName evidence="8">Protein uridylyltransferase YdiU</fullName>
        <ecNumber evidence="8">2.7.7.-</ecNumber>
    </alternativeName>
</protein>
<evidence type="ECO:0000256" key="8">
    <source>
        <dbReference type="HAMAP-Rule" id="MF_00692"/>
    </source>
</evidence>
<evidence type="ECO:0000256" key="1">
    <source>
        <dbReference type="ARBA" id="ARBA00009747"/>
    </source>
</evidence>
<evidence type="ECO:0000256" key="7">
    <source>
        <dbReference type="ARBA" id="ARBA00022842"/>
    </source>
</evidence>
<dbReference type="PANTHER" id="PTHR32057:SF14">
    <property type="entry name" value="PROTEIN ADENYLYLTRANSFERASE SELO, MITOCHONDRIAL"/>
    <property type="match status" value="1"/>
</dbReference>
<dbReference type="RefSeq" id="WP_226953238.1">
    <property type="nucleotide sequence ID" value="NZ_JACDXW010000002.1"/>
</dbReference>
<feature type="binding site" evidence="8">
    <location>
        <position position="260"/>
    </location>
    <ligand>
        <name>Mg(2+)</name>
        <dbReference type="ChEBI" id="CHEBI:18420"/>
    </ligand>
</feature>
<comment type="catalytic activity">
    <reaction evidence="8">
        <text>L-threonyl-[protein] + ATP = 3-O-(5'-adenylyl)-L-threonyl-[protein] + diphosphate</text>
        <dbReference type="Rhea" id="RHEA:54292"/>
        <dbReference type="Rhea" id="RHEA-COMP:11060"/>
        <dbReference type="Rhea" id="RHEA-COMP:13847"/>
        <dbReference type="ChEBI" id="CHEBI:30013"/>
        <dbReference type="ChEBI" id="CHEBI:30616"/>
        <dbReference type="ChEBI" id="CHEBI:33019"/>
        <dbReference type="ChEBI" id="CHEBI:138113"/>
        <dbReference type="EC" id="2.7.7.108"/>
    </reaction>
</comment>
<evidence type="ECO:0000256" key="6">
    <source>
        <dbReference type="ARBA" id="ARBA00022840"/>
    </source>
</evidence>
<feature type="binding site" evidence="8">
    <location>
        <position position="94"/>
    </location>
    <ligand>
        <name>ATP</name>
        <dbReference type="ChEBI" id="CHEBI:30616"/>
    </ligand>
</feature>